<dbReference type="AlphaFoldDB" id="A0A0F9SEZ0"/>
<feature type="compositionally biased region" description="Acidic residues" evidence="5">
    <location>
        <begin position="101"/>
        <end position="113"/>
    </location>
</feature>
<comment type="caution">
    <text evidence="6">The sequence shown here is derived from an EMBL/GenBank/DDBJ whole genome shotgun (WGS) entry which is preliminary data.</text>
</comment>
<keyword evidence="1" id="KW-0963">Cytoplasm</keyword>
<feature type="compositionally biased region" description="Acidic residues" evidence="5">
    <location>
        <begin position="85"/>
        <end position="94"/>
    </location>
</feature>
<reference evidence="6" key="1">
    <citation type="journal article" date="2015" name="Nature">
        <title>Complex archaea that bridge the gap between prokaryotes and eukaryotes.</title>
        <authorList>
            <person name="Spang A."/>
            <person name="Saw J.H."/>
            <person name="Jorgensen S.L."/>
            <person name="Zaremba-Niedzwiedzka K."/>
            <person name="Martijn J."/>
            <person name="Lind A.E."/>
            <person name="van Eijk R."/>
            <person name="Schleper C."/>
            <person name="Guy L."/>
            <person name="Ettema T.J."/>
        </authorList>
    </citation>
    <scope>NUCLEOTIDE SEQUENCE</scope>
</reference>
<feature type="compositionally biased region" description="Basic and acidic residues" evidence="5">
    <location>
        <begin position="66"/>
        <end position="84"/>
    </location>
</feature>
<dbReference type="GO" id="GO:0008855">
    <property type="term" value="F:exodeoxyribonuclease VII activity"/>
    <property type="evidence" value="ECO:0007669"/>
    <property type="project" value="InterPro"/>
</dbReference>
<keyword evidence="3" id="KW-0378">Hydrolase</keyword>
<organism evidence="6">
    <name type="scientific">marine sediment metagenome</name>
    <dbReference type="NCBI Taxonomy" id="412755"/>
    <lineage>
        <taxon>unclassified sequences</taxon>
        <taxon>metagenomes</taxon>
        <taxon>ecological metagenomes</taxon>
    </lineage>
</organism>
<dbReference type="SUPFAM" id="SSF116842">
    <property type="entry name" value="XseB-like"/>
    <property type="match status" value="1"/>
</dbReference>
<gene>
    <name evidence="6" type="ORF">LCGC14_0527880</name>
</gene>
<accession>A0A0F9SEZ0</accession>
<dbReference type="PANTHER" id="PTHR34137">
    <property type="entry name" value="EXODEOXYRIBONUCLEASE 7 SMALL SUBUNIT"/>
    <property type="match status" value="1"/>
</dbReference>
<keyword evidence="4" id="KW-0175">Coiled coil</keyword>
<sequence length="113" mass="12891">MATLSFEKALEDLEKIVEKLEKGGFSLSESLALFEKGVKLARFLREELEKAEKKVEILLKDEKGEVKEKPFELGKEEAAPSEEKKEEEEEEESSDSGKDEESPEPEKDEDLPF</sequence>
<dbReference type="GO" id="GO:0009318">
    <property type="term" value="C:exodeoxyribonuclease VII complex"/>
    <property type="evidence" value="ECO:0007669"/>
    <property type="project" value="InterPro"/>
</dbReference>
<name>A0A0F9SEZ0_9ZZZZ</name>
<dbReference type="NCBIfam" id="TIGR01280">
    <property type="entry name" value="xseB"/>
    <property type="match status" value="1"/>
</dbReference>
<dbReference type="GO" id="GO:0006308">
    <property type="term" value="P:DNA catabolic process"/>
    <property type="evidence" value="ECO:0007669"/>
    <property type="project" value="InterPro"/>
</dbReference>
<proteinExistence type="inferred from homology"/>
<evidence type="ECO:0000256" key="3">
    <source>
        <dbReference type="ARBA" id="ARBA00022801"/>
    </source>
</evidence>
<keyword evidence="2" id="KW-0540">Nuclease</keyword>
<dbReference type="PANTHER" id="PTHR34137:SF1">
    <property type="entry name" value="EXODEOXYRIBONUCLEASE 7 SMALL SUBUNIT"/>
    <property type="match status" value="1"/>
</dbReference>
<evidence type="ECO:0000256" key="2">
    <source>
        <dbReference type="ARBA" id="ARBA00022722"/>
    </source>
</evidence>
<dbReference type="Pfam" id="PF02609">
    <property type="entry name" value="Exonuc_VII_S"/>
    <property type="match status" value="1"/>
</dbReference>
<dbReference type="InterPro" id="IPR037004">
    <property type="entry name" value="Exonuc_VII_ssu_sf"/>
</dbReference>
<evidence type="ECO:0000256" key="1">
    <source>
        <dbReference type="ARBA" id="ARBA00022490"/>
    </source>
</evidence>
<evidence type="ECO:0000313" key="6">
    <source>
        <dbReference type="EMBL" id="KKN60847.1"/>
    </source>
</evidence>
<feature type="region of interest" description="Disordered" evidence="5">
    <location>
        <begin position="66"/>
        <end position="113"/>
    </location>
</feature>
<protein>
    <submittedName>
        <fullName evidence="6">Uncharacterized protein</fullName>
    </submittedName>
</protein>
<dbReference type="GO" id="GO:0005829">
    <property type="term" value="C:cytosol"/>
    <property type="evidence" value="ECO:0007669"/>
    <property type="project" value="TreeGrafter"/>
</dbReference>
<evidence type="ECO:0000256" key="5">
    <source>
        <dbReference type="SAM" id="MobiDB-lite"/>
    </source>
</evidence>
<feature type="coiled-coil region" evidence="4">
    <location>
        <begin position="34"/>
        <end position="65"/>
    </location>
</feature>
<dbReference type="InterPro" id="IPR003761">
    <property type="entry name" value="Exonuc_VII_S"/>
</dbReference>
<dbReference type="Gene3D" id="1.10.287.1040">
    <property type="entry name" value="Exonuclease VII, small subunit"/>
    <property type="match status" value="1"/>
</dbReference>
<dbReference type="HAMAP" id="MF_00337">
    <property type="entry name" value="Exonuc_7_S"/>
    <property type="match status" value="1"/>
</dbReference>
<dbReference type="EMBL" id="LAZR01000680">
    <property type="protein sequence ID" value="KKN60847.1"/>
    <property type="molecule type" value="Genomic_DNA"/>
</dbReference>
<evidence type="ECO:0000256" key="4">
    <source>
        <dbReference type="SAM" id="Coils"/>
    </source>
</evidence>